<feature type="region of interest" description="Disordered" evidence="2">
    <location>
        <begin position="306"/>
        <end position="375"/>
    </location>
</feature>
<keyword evidence="1" id="KW-0479">Metal-binding</keyword>
<keyword evidence="1" id="KW-0863">Zinc-finger</keyword>
<sequence>MHQHPPGNAYEKSHLSPPGERKKSHLWPRESDSLSTIVKINSAEQYSDWPFPEGCGIVGTTPKAWVEHSTNIEELISRLPNYLYRQLSQYLEYIYVPPPPQSHMVTQHRVDTSPPPLPAARGLLGGLIMGESSLTSSQARPLTFQTPKLACIYCTKDSFTTMEALQLHVYCTKDSFTTMEALQLHVQAMHGELHQGSRGCYEVVQFNPCSILNGEMRDYGGHLHHHQPPSTTPSPHHHTSPTASLPYSCELCTMRFNSLQGLQKHALGVHGLAGDGVAPLYCMHCSLPFPSAALFAEHYVLMHGGGSSTSVRMSSSPPSSSEQLKPTDLSKKSRRHNNQQSPPNKRLKESADVSAPETSTTVSSQSLCGCYDGAP</sequence>
<dbReference type="EMBL" id="OE002524">
    <property type="protein sequence ID" value="CAD7458885.1"/>
    <property type="molecule type" value="Genomic_DNA"/>
</dbReference>
<reference evidence="4" key="1">
    <citation type="submission" date="2020-11" db="EMBL/GenBank/DDBJ databases">
        <authorList>
            <person name="Tran Van P."/>
        </authorList>
    </citation>
    <scope>NUCLEOTIDE SEQUENCE</scope>
</reference>
<dbReference type="GO" id="GO:0008270">
    <property type="term" value="F:zinc ion binding"/>
    <property type="evidence" value="ECO:0007669"/>
    <property type="project" value="UniProtKB-KW"/>
</dbReference>
<name>A0A7R9NWJ9_9NEOP</name>
<evidence type="ECO:0000313" key="4">
    <source>
        <dbReference type="EMBL" id="CAD7458885.1"/>
    </source>
</evidence>
<feature type="domain" description="C2H2-type" evidence="3">
    <location>
        <begin position="247"/>
        <end position="270"/>
    </location>
</feature>
<dbReference type="InterPro" id="IPR013087">
    <property type="entry name" value="Znf_C2H2_type"/>
</dbReference>
<keyword evidence="1" id="KW-0862">Zinc</keyword>
<dbReference type="PROSITE" id="PS50157">
    <property type="entry name" value="ZINC_FINGER_C2H2_2"/>
    <property type="match status" value="1"/>
</dbReference>
<feature type="region of interest" description="Disordered" evidence="2">
    <location>
        <begin position="1"/>
        <end position="28"/>
    </location>
</feature>
<evidence type="ECO:0000256" key="1">
    <source>
        <dbReference type="PROSITE-ProRule" id="PRU00042"/>
    </source>
</evidence>
<feature type="region of interest" description="Disordered" evidence="2">
    <location>
        <begin position="220"/>
        <end position="241"/>
    </location>
</feature>
<evidence type="ECO:0000256" key="2">
    <source>
        <dbReference type="SAM" id="MobiDB-lite"/>
    </source>
</evidence>
<organism evidence="4">
    <name type="scientific">Timema tahoe</name>
    <dbReference type="NCBI Taxonomy" id="61484"/>
    <lineage>
        <taxon>Eukaryota</taxon>
        <taxon>Metazoa</taxon>
        <taxon>Ecdysozoa</taxon>
        <taxon>Arthropoda</taxon>
        <taxon>Hexapoda</taxon>
        <taxon>Insecta</taxon>
        <taxon>Pterygota</taxon>
        <taxon>Neoptera</taxon>
        <taxon>Polyneoptera</taxon>
        <taxon>Phasmatodea</taxon>
        <taxon>Timematodea</taxon>
        <taxon>Timematoidea</taxon>
        <taxon>Timematidae</taxon>
        <taxon>Timema</taxon>
    </lineage>
</organism>
<dbReference type="Gene3D" id="3.30.160.60">
    <property type="entry name" value="Classic Zinc Finger"/>
    <property type="match status" value="1"/>
</dbReference>
<evidence type="ECO:0000259" key="3">
    <source>
        <dbReference type="PROSITE" id="PS50157"/>
    </source>
</evidence>
<proteinExistence type="predicted"/>
<gene>
    <name evidence="4" type="ORF">TTEB3V08_LOCUS6856</name>
</gene>
<protein>
    <recommendedName>
        <fullName evidence="3">C2H2-type domain-containing protein</fullName>
    </recommendedName>
</protein>
<accession>A0A7R9NWJ9</accession>
<dbReference type="SMART" id="SM00355">
    <property type="entry name" value="ZnF_C2H2"/>
    <property type="match status" value="3"/>
</dbReference>
<dbReference type="AlphaFoldDB" id="A0A7R9NWJ9"/>
<feature type="compositionally biased region" description="Polar residues" evidence="2">
    <location>
        <begin position="356"/>
        <end position="367"/>
    </location>
</feature>
<feature type="compositionally biased region" description="Low complexity" evidence="2">
    <location>
        <begin position="308"/>
        <end position="321"/>
    </location>
</feature>
<dbReference type="PROSITE" id="PS00028">
    <property type="entry name" value="ZINC_FINGER_C2H2_1"/>
    <property type="match status" value="2"/>
</dbReference>